<feature type="signal peptide" evidence="1">
    <location>
        <begin position="1"/>
        <end position="28"/>
    </location>
</feature>
<keyword evidence="1" id="KW-0732">Signal</keyword>
<proteinExistence type="predicted"/>
<dbReference type="InterPro" id="IPR017734">
    <property type="entry name" value="T6SS_SciN"/>
</dbReference>
<dbReference type="Pfam" id="PF12790">
    <property type="entry name" value="T6SS-SciN"/>
    <property type="match status" value="1"/>
</dbReference>
<dbReference type="PROSITE" id="PS51257">
    <property type="entry name" value="PROKAR_LIPOPROTEIN"/>
    <property type="match status" value="1"/>
</dbReference>
<evidence type="ECO:0000313" key="2">
    <source>
        <dbReference type="EMBL" id="ECZ5259614.1"/>
    </source>
</evidence>
<keyword evidence="2" id="KW-0449">Lipoprotein</keyword>
<reference evidence="2" key="1">
    <citation type="submission" date="2018-07" db="EMBL/GenBank/DDBJ databases">
        <authorList>
            <consortium name="GenomeTrakr network: Whole genome sequencing for foodborne pathogen traceback"/>
        </authorList>
    </citation>
    <scope>NUCLEOTIDE SEQUENCE</scope>
    <source>
        <strain evidence="2">FDA00000044</strain>
    </source>
</reference>
<evidence type="ECO:0000256" key="1">
    <source>
        <dbReference type="SAM" id="SignalP"/>
    </source>
</evidence>
<dbReference type="PANTHER" id="PTHR37625:SF4">
    <property type="entry name" value="OUTER MEMBRANE LIPOPROTEIN"/>
    <property type="match status" value="1"/>
</dbReference>
<feature type="chain" id="PRO_5026019017" evidence="1">
    <location>
        <begin position="29"/>
        <end position="175"/>
    </location>
</feature>
<dbReference type="EMBL" id="AALGYR010000001">
    <property type="protein sequence ID" value="ECZ5259614.1"/>
    <property type="molecule type" value="Genomic_DNA"/>
</dbReference>
<dbReference type="PANTHER" id="PTHR37625">
    <property type="entry name" value="OUTER MEMBRANE LIPOPROTEIN-RELATED"/>
    <property type="match status" value="1"/>
</dbReference>
<name>A0A624B3B2_SALMO</name>
<sequence length="175" mass="19920">MSLIRFKFPALLCIAVLLCGCGLTQRVADSTKEVAAAIFYKQMKTLHLDFVSRSALNTDAEDTPLSTMVHVWQLKTRERFDEADYDTLFMQEEKTLAADVLAEHTVWVKPEGAVSLNVPLDKETQFIAIVGQFYQPDEKSGSWKLVLTRDELEADKPRTIELMRSDLRLLPLQDK</sequence>
<dbReference type="NCBIfam" id="TIGR03352">
    <property type="entry name" value="VI_chp_3"/>
    <property type="match status" value="1"/>
</dbReference>
<organism evidence="2">
    <name type="scientific">Salmonella montevideo</name>
    <dbReference type="NCBI Taxonomy" id="115981"/>
    <lineage>
        <taxon>Bacteria</taxon>
        <taxon>Pseudomonadati</taxon>
        <taxon>Pseudomonadota</taxon>
        <taxon>Gammaproteobacteria</taxon>
        <taxon>Enterobacterales</taxon>
        <taxon>Enterobacteriaceae</taxon>
        <taxon>Salmonella</taxon>
    </lineage>
</organism>
<dbReference type="AlphaFoldDB" id="A0A624B3B2"/>
<protein>
    <submittedName>
        <fullName evidence="2">Type VI secretion system lipoprotein TssJ</fullName>
    </submittedName>
</protein>
<gene>
    <name evidence="2" type="primary">tssJ</name>
    <name evidence="2" type="ORF">AHQ27_01530</name>
</gene>
<dbReference type="InterPro" id="IPR038706">
    <property type="entry name" value="Type_VI_SciN-like_sf"/>
</dbReference>
<accession>A0A624B3B2</accession>
<comment type="caution">
    <text evidence="2">The sequence shown here is derived from an EMBL/GenBank/DDBJ whole genome shotgun (WGS) entry which is preliminary data.</text>
</comment>
<dbReference type="Gene3D" id="2.60.40.4150">
    <property type="entry name" value="Type VI secretion system, lipoprotein SciN"/>
    <property type="match status" value="1"/>
</dbReference>